<evidence type="ECO:0000313" key="2">
    <source>
        <dbReference type="Proteomes" id="UP000233256"/>
    </source>
</evidence>
<name>A0A2N1PNQ1_9BACT</name>
<evidence type="ECO:0000313" key="1">
    <source>
        <dbReference type="EMBL" id="PKK89975.1"/>
    </source>
</evidence>
<organism evidence="1 2">
    <name type="scientific">Candidatus Wallbacteria bacterium HGW-Wallbacteria-1</name>
    <dbReference type="NCBI Taxonomy" id="2013854"/>
    <lineage>
        <taxon>Bacteria</taxon>
        <taxon>Candidatus Walliibacteriota</taxon>
    </lineage>
</organism>
<dbReference type="AlphaFoldDB" id="A0A2N1PNQ1"/>
<accession>A0A2N1PNQ1</accession>
<protein>
    <submittedName>
        <fullName evidence="1">Uncharacterized protein</fullName>
    </submittedName>
</protein>
<proteinExistence type="predicted"/>
<dbReference type="Proteomes" id="UP000233256">
    <property type="component" value="Unassembled WGS sequence"/>
</dbReference>
<dbReference type="SUPFAM" id="SSF101898">
    <property type="entry name" value="NHL repeat"/>
    <property type="match status" value="1"/>
</dbReference>
<dbReference type="EMBL" id="PGXC01000009">
    <property type="protein sequence ID" value="PKK89975.1"/>
    <property type="molecule type" value="Genomic_DNA"/>
</dbReference>
<reference evidence="1 2" key="1">
    <citation type="journal article" date="2017" name="ISME J.">
        <title>Potential for microbial H2 and metal transformations associated with novel bacteria and archaea in deep terrestrial subsurface sediments.</title>
        <authorList>
            <person name="Hernsdorf A.W."/>
            <person name="Amano Y."/>
            <person name="Miyakawa K."/>
            <person name="Ise K."/>
            <person name="Suzuki Y."/>
            <person name="Anantharaman K."/>
            <person name="Probst A."/>
            <person name="Burstein D."/>
            <person name="Thomas B.C."/>
            <person name="Banfield J.F."/>
        </authorList>
    </citation>
    <scope>NUCLEOTIDE SEQUENCE [LARGE SCALE GENOMIC DNA]</scope>
    <source>
        <strain evidence="1">HGW-Wallbacteria-1</strain>
    </source>
</reference>
<comment type="caution">
    <text evidence="1">The sequence shown here is derived from an EMBL/GenBank/DDBJ whole genome shotgun (WGS) entry which is preliminary data.</text>
</comment>
<gene>
    <name evidence="1" type="ORF">CVV64_11635</name>
</gene>
<sequence>MKHSAFILMISWIVCFVQPADFSGISCASAGESWIDHTARGRVPVRAWPWGPVVATFTSGTAVSVKSSFKSPLAAGWSEIQGPRDVRGVVASFQLAPIAPLKNPDPEVPGLVFVRGTRGLGALLRAEPRSNANPVRIIPETSKPFAVSDRNGDWVRAGVSQLVTGWLPRECLHPFYGELADILPKPWTAGQSIQKEDFPSRASFPTLYGNIELPWIRFNHKEKSKPVNESMVEAEPAKLPNSFSYRSYSESFGTENLLMVDWNSGRVTALTENGFYSDPGQIFAQTGEESNKELFAVRQLTFPTGKSSRLLKIPQSVVGTGFSRSSGPTETGGQIDSYGSRGGRLLTGIANSSPARAARIASDGSVSILDTVRCRVETYGPNGSRTGFTTLVSNNFHFCSPGIFTDFVILTGGSMAVFERSCRRVELLNSRGLNQGCVEAMPPDTVLHPWSMPFPGEVKTSSSKLAGKSAGKQFDRPANISYASNNGVMISSVTLGRVMLFDMNGSLRGARATGGPGVPCPAGVAWAEARGDGLVLFLGSLIPIEAASRKNSTKALDSLESRNYLAGDVREIAVDISGFPVSAPFRVMLTDSMTDDLGTLFLALVSSVNSGNFHAVLIDDSGKIRKVSESMSNILLGTGAESSGFRLDSSGTARFFHENGNLFRDVELWEAL</sequence>